<protein>
    <submittedName>
        <fullName evidence="1">Uncharacterized protein</fullName>
    </submittedName>
</protein>
<organism evidence="1 2">
    <name type="scientific">Leptospira bouyouniensis</name>
    <dbReference type="NCBI Taxonomy" id="2484911"/>
    <lineage>
        <taxon>Bacteria</taxon>
        <taxon>Pseudomonadati</taxon>
        <taxon>Spirochaetota</taxon>
        <taxon>Spirochaetia</taxon>
        <taxon>Leptospirales</taxon>
        <taxon>Leptospiraceae</taxon>
        <taxon>Leptospira</taxon>
    </lineage>
</organism>
<name>A0A7I0HPD4_9LEPT</name>
<sequence length="94" mass="11339">MLAIELNQRHRQFIEEGFDGVESNFDPISKYLDRLLRILIHCHPGFKLKQIKMKFGEVCFYSNLHELYNDDDRQRDHNVSLKIQAKLEKQLMKY</sequence>
<dbReference type="EMBL" id="RQFT01000012">
    <property type="protein sequence ID" value="TGL03552.1"/>
    <property type="molecule type" value="Genomic_DNA"/>
</dbReference>
<reference evidence="1 2" key="1">
    <citation type="journal article" date="2019" name="PLoS Negl. Trop. Dis.">
        <title>Revisiting the worldwide diversity of Leptospira species in the environment.</title>
        <authorList>
            <person name="Vincent A.T."/>
            <person name="Schiettekatte O."/>
            <person name="Bourhy P."/>
            <person name="Veyrier F.J."/>
            <person name="Picardeau M."/>
        </authorList>
    </citation>
    <scope>NUCLEOTIDE SEQUENCE [LARGE SCALE GENOMIC DNA]</scope>
    <source>
        <strain evidence="1 2">201800273</strain>
    </source>
</reference>
<dbReference type="Proteomes" id="UP000297641">
    <property type="component" value="Unassembled WGS sequence"/>
</dbReference>
<dbReference type="RefSeq" id="WP_135771857.1">
    <property type="nucleotide sequence ID" value="NZ_RQFT01000012.1"/>
</dbReference>
<comment type="caution">
    <text evidence="1">The sequence shown here is derived from an EMBL/GenBank/DDBJ whole genome shotgun (WGS) entry which is preliminary data.</text>
</comment>
<gene>
    <name evidence="1" type="ORF">EHQ43_17520</name>
</gene>
<accession>A0A7I0HPD4</accession>
<evidence type="ECO:0000313" key="1">
    <source>
        <dbReference type="EMBL" id="TGL03552.1"/>
    </source>
</evidence>
<proteinExistence type="predicted"/>
<dbReference type="AlphaFoldDB" id="A0A7I0HPD4"/>
<evidence type="ECO:0000313" key="2">
    <source>
        <dbReference type="Proteomes" id="UP000297641"/>
    </source>
</evidence>